<keyword evidence="4 7" id="KW-1133">Transmembrane helix</keyword>
<accession>A0A8H5HE86</accession>
<feature type="signal peptide" evidence="8">
    <location>
        <begin position="1"/>
        <end position="27"/>
    </location>
</feature>
<evidence type="ECO:0008006" key="11">
    <source>
        <dbReference type="Google" id="ProtNLM"/>
    </source>
</evidence>
<evidence type="ECO:0000256" key="7">
    <source>
        <dbReference type="SAM" id="Phobius"/>
    </source>
</evidence>
<evidence type="ECO:0000313" key="9">
    <source>
        <dbReference type="EMBL" id="KAF5381702.1"/>
    </source>
</evidence>
<sequence length="407" mass="45770">MRVHRPAFLTPSLLLLFSVLQVTVVDAAATLTHEFLENADLLAGCRFNLGRQIYDLCPLMHERGTREVYSTTWTLDDDGQRDLRQRVYSFVFGEAPNDRECPEGTWICMRETRGSINLQHVASKWTTHTPIAGRLRPESSLVDQGVNAVASILDDNDYEPSHLNLFFTGGIYEDIPRYARIEFICDHSSEVKLKSTDPSFTGETHGVHSFTWSTTYGCPIPDPNETPSSDSILYTFENEDTKDPPPKSDNSEPEEGEKDLVDPNFPRRLSRRWVAFVLLATGTFLIGVIVILASPHTRFVIASHLRTFASRLSLPSLQNHIFTFVSKPFQFRAGENRLVRWAQEDMSLGVLDEEQRGDVDVMVNGGSAFGIGDDDWSGEGMDEYIPLKAGLLRNKRDYGSARGGGFW</sequence>
<dbReference type="SUPFAM" id="SSF50911">
    <property type="entry name" value="Mannose 6-phosphate receptor domain"/>
    <property type="match status" value="2"/>
</dbReference>
<keyword evidence="10" id="KW-1185">Reference proteome</keyword>
<keyword evidence="5 7" id="KW-0472">Membrane</keyword>
<dbReference type="GO" id="GO:0016020">
    <property type="term" value="C:membrane"/>
    <property type="evidence" value="ECO:0007669"/>
    <property type="project" value="UniProtKB-SubCell"/>
</dbReference>
<gene>
    <name evidence="9" type="ORF">D9615_005605</name>
</gene>
<reference evidence="9 10" key="1">
    <citation type="journal article" date="2020" name="ISME J.">
        <title>Uncovering the hidden diversity of litter-decomposition mechanisms in mushroom-forming fungi.</title>
        <authorList>
            <person name="Floudas D."/>
            <person name="Bentzer J."/>
            <person name="Ahren D."/>
            <person name="Johansson T."/>
            <person name="Persson P."/>
            <person name="Tunlid A."/>
        </authorList>
    </citation>
    <scope>NUCLEOTIDE SEQUENCE [LARGE SCALE GENOMIC DNA]</scope>
    <source>
        <strain evidence="9 10">CBS 661.87</strain>
    </source>
</reference>
<evidence type="ECO:0000256" key="3">
    <source>
        <dbReference type="ARBA" id="ARBA00022729"/>
    </source>
</evidence>
<evidence type="ECO:0000256" key="5">
    <source>
        <dbReference type="ARBA" id="ARBA00023136"/>
    </source>
</evidence>
<keyword evidence="2 7" id="KW-0812">Transmembrane</keyword>
<organism evidence="9 10">
    <name type="scientific">Tricholomella constricta</name>
    <dbReference type="NCBI Taxonomy" id="117010"/>
    <lineage>
        <taxon>Eukaryota</taxon>
        <taxon>Fungi</taxon>
        <taxon>Dikarya</taxon>
        <taxon>Basidiomycota</taxon>
        <taxon>Agaricomycotina</taxon>
        <taxon>Agaricomycetes</taxon>
        <taxon>Agaricomycetidae</taxon>
        <taxon>Agaricales</taxon>
        <taxon>Tricholomatineae</taxon>
        <taxon>Lyophyllaceae</taxon>
        <taxon>Tricholomella</taxon>
    </lineage>
</organism>
<feature type="compositionally biased region" description="Basic and acidic residues" evidence="6">
    <location>
        <begin position="239"/>
        <end position="250"/>
    </location>
</feature>
<dbReference type="Pfam" id="PF09451">
    <property type="entry name" value="ATG27"/>
    <property type="match status" value="1"/>
</dbReference>
<evidence type="ECO:0000256" key="1">
    <source>
        <dbReference type="ARBA" id="ARBA00004167"/>
    </source>
</evidence>
<evidence type="ECO:0000256" key="2">
    <source>
        <dbReference type="ARBA" id="ARBA00022692"/>
    </source>
</evidence>
<dbReference type="AlphaFoldDB" id="A0A8H5HE86"/>
<dbReference type="EMBL" id="JAACJP010000010">
    <property type="protein sequence ID" value="KAF5381702.1"/>
    <property type="molecule type" value="Genomic_DNA"/>
</dbReference>
<dbReference type="InterPro" id="IPR018939">
    <property type="entry name" value="Autophagy-rel_prot_27"/>
</dbReference>
<comment type="subcellular location">
    <subcellularLocation>
        <location evidence="1">Membrane</location>
        <topology evidence="1">Single-pass membrane protein</topology>
    </subcellularLocation>
</comment>
<dbReference type="InterPro" id="IPR009011">
    <property type="entry name" value="Man6P_isomerase_rcpt-bd_dom_sf"/>
</dbReference>
<feature type="region of interest" description="Disordered" evidence="6">
    <location>
        <begin position="236"/>
        <end position="263"/>
    </location>
</feature>
<feature type="transmembrane region" description="Helical" evidence="7">
    <location>
        <begin position="273"/>
        <end position="293"/>
    </location>
</feature>
<evidence type="ECO:0000256" key="4">
    <source>
        <dbReference type="ARBA" id="ARBA00022989"/>
    </source>
</evidence>
<proteinExistence type="predicted"/>
<protein>
    <recommendedName>
        <fullName evidence="11">Autophagy-related protein 27</fullName>
    </recommendedName>
</protein>
<evidence type="ECO:0000256" key="6">
    <source>
        <dbReference type="SAM" id="MobiDB-lite"/>
    </source>
</evidence>
<evidence type="ECO:0000256" key="8">
    <source>
        <dbReference type="SAM" id="SignalP"/>
    </source>
</evidence>
<comment type="caution">
    <text evidence="9">The sequence shown here is derived from an EMBL/GenBank/DDBJ whole genome shotgun (WGS) entry which is preliminary data.</text>
</comment>
<feature type="chain" id="PRO_5034277875" description="Autophagy-related protein 27" evidence="8">
    <location>
        <begin position="28"/>
        <end position="407"/>
    </location>
</feature>
<evidence type="ECO:0000313" key="10">
    <source>
        <dbReference type="Proteomes" id="UP000565441"/>
    </source>
</evidence>
<keyword evidence="3 8" id="KW-0732">Signal</keyword>
<dbReference type="Gene3D" id="2.70.130.10">
    <property type="entry name" value="Mannose-6-phosphate receptor binding domain"/>
    <property type="match status" value="1"/>
</dbReference>
<dbReference type="Proteomes" id="UP000565441">
    <property type="component" value="Unassembled WGS sequence"/>
</dbReference>
<name>A0A8H5HE86_9AGAR</name>
<dbReference type="OrthoDB" id="29460at2759"/>